<dbReference type="SUPFAM" id="SSF53300">
    <property type="entry name" value="vWA-like"/>
    <property type="match status" value="1"/>
</dbReference>
<name>A0A947GEW2_9HYPH</name>
<feature type="region of interest" description="Disordered" evidence="1">
    <location>
        <begin position="256"/>
        <end position="290"/>
    </location>
</feature>
<dbReference type="AlphaFoldDB" id="A0A947GEW2"/>
<dbReference type="PANTHER" id="PTHR43473">
    <property type="entry name" value="MAGNESIUM-CHELATASE SUBUNIT CHLD, CHLOROPLASTIC"/>
    <property type="match status" value="1"/>
</dbReference>
<dbReference type="Pfam" id="PF13519">
    <property type="entry name" value="VWA_2"/>
    <property type="match status" value="1"/>
</dbReference>
<protein>
    <submittedName>
        <fullName evidence="3">Magnesium chelatase subunit D</fullName>
        <ecNumber evidence="3">6.6.1.1</ecNumber>
    </submittedName>
</protein>
<dbReference type="InterPro" id="IPR027417">
    <property type="entry name" value="P-loop_NTPase"/>
</dbReference>
<dbReference type="EC" id="6.6.1.1" evidence="3"/>
<dbReference type="SMART" id="SM00327">
    <property type="entry name" value="VWA"/>
    <property type="match status" value="1"/>
</dbReference>
<dbReference type="PROSITE" id="PS50234">
    <property type="entry name" value="VWFA"/>
    <property type="match status" value="1"/>
</dbReference>
<dbReference type="Proteomes" id="UP000766595">
    <property type="component" value="Unassembled WGS sequence"/>
</dbReference>
<proteinExistence type="predicted"/>
<evidence type="ECO:0000313" key="3">
    <source>
        <dbReference type="EMBL" id="MBT9289850.1"/>
    </source>
</evidence>
<dbReference type="InterPro" id="IPR002035">
    <property type="entry name" value="VWF_A"/>
</dbReference>
<evidence type="ECO:0000256" key="1">
    <source>
        <dbReference type="SAM" id="MobiDB-lite"/>
    </source>
</evidence>
<dbReference type="PANTHER" id="PTHR43473:SF2">
    <property type="entry name" value="MAGNESIUM-CHELATASE SUBUNIT CHLD, CHLOROPLASTIC"/>
    <property type="match status" value="1"/>
</dbReference>
<reference evidence="3 4" key="1">
    <citation type="submission" date="2021-06" db="EMBL/GenBank/DDBJ databases">
        <authorList>
            <person name="Grouzdev D.S."/>
            <person name="Koziaeva V."/>
        </authorList>
    </citation>
    <scope>NUCLEOTIDE SEQUENCE [LARGE SCALE GENOMIC DNA]</scope>
    <source>
        <strain evidence="3 4">22</strain>
    </source>
</reference>
<feature type="region of interest" description="Disordered" evidence="1">
    <location>
        <begin position="314"/>
        <end position="352"/>
    </location>
</feature>
<dbReference type="RefSeq" id="WP_261968450.1">
    <property type="nucleotide sequence ID" value="NZ_JAHHZF010000004.1"/>
</dbReference>
<evidence type="ECO:0000259" key="2">
    <source>
        <dbReference type="PROSITE" id="PS50234"/>
    </source>
</evidence>
<dbReference type="Gene3D" id="3.40.50.300">
    <property type="entry name" value="P-loop containing nucleotide triphosphate hydrolases"/>
    <property type="match status" value="1"/>
</dbReference>
<dbReference type="InterPro" id="IPR036465">
    <property type="entry name" value="vWFA_dom_sf"/>
</dbReference>
<sequence length="584" mass="60020">MTAPDRSQHAFADASLAADLIAVDPVGLGGLILGGGRGATDPIVERLVAQLGPDVAVRRLPASIDPGRLDGGLDVAATLAAGRPVDRPGLLAEAAGGLLVVPSAERLGTATAGRLAAALDRSDTAPPATARRSAQTLPPIVIALDEGGPDDPPLPGALTDRLAFRVDLSAVRLADLVPEDEPDIEEARARLGAVDLPDPLLHALAEAAIALGVASPRALILAVRAMRASAALAGRPVPADEDVVVAAHLVLAPRATRWPTREPEAAEPPPPPANAPDDAAETGTDPSDRPLADRVIEATAALLPPDLLARLATARSAPRSGADGRSGPDRKTLRGAGGRPLPSRSGRPTGGARLDLLETLRRAAPMKRLRAAPPPGMIVAVRPADMAIRRHRRHARSTTVFLVDASGSSALHRLAEAKGAVEIILSDCYVRRDRVALLIFRGRSCETVLPPTGSLTQARRRLADMAAGGGTPLATAIEAGLALALRLGRADEAPNLVFLTDGQGNVALDGAGGRARAEADALAAAARLRVHAVPTLMLDISDRPNPRAGRLAEAMGATYLPLPRADAGVVAAAVRSRVPARRAG</sequence>
<keyword evidence="4" id="KW-1185">Reference proteome</keyword>
<gene>
    <name evidence="3" type="ORF">KL771_10305</name>
</gene>
<keyword evidence="3" id="KW-0436">Ligase</keyword>
<dbReference type="SUPFAM" id="SSF52540">
    <property type="entry name" value="P-loop containing nucleoside triphosphate hydrolases"/>
    <property type="match status" value="1"/>
</dbReference>
<dbReference type="InterPro" id="IPR041628">
    <property type="entry name" value="ChlI/MoxR_AAA_lid"/>
</dbReference>
<dbReference type="Gene3D" id="1.10.8.80">
    <property type="entry name" value="Magnesium chelatase subunit I, C-Terminal domain"/>
    <property type="match status" value="1"/>
</dbReference>
<accession>A0A947GEW2</accession>
<evidence type="ECO:0000313" key="4">
    <source>
        <dbReference type="Proteomes" id="UP000766595"/>
    </source>
</evidence>
<organism evidence="3 4">
    <name type="scientific">Prosthecodimorpha staleyi</name>
    <dbReference type="NCBI Taxonomy" id="2840188"/>
    <lineage>
        <taxon>Bacteria</taxon>
        <taxon>Pseudomonadati</taxon>
        <taxon>Pseudomonadota</taxon>
        <taxon>Alphaproteobacteria</taxon>
        <taxon>Hyphomicrobiales</taxon>
        <taxon>Ancalomicrobiaceae</taxon>
        <taxon>Prosthecodimorpha</taxon>
    </lineage>
</organism>
<dbReference type="Pfam" id="PF17863">
    <property type="entry name" value="AAA_lid_2"/>
    <property type="match status" value="1"/>
</dbReference>
<dbReference type="Gene3D" id="3.40.50.410">
    <property type="entry name" value="von Willebrand factor, type A domain"/>
    <property type="match status" value="1"/>
</dbReference>
<feature type="domain" description="VWFA" evidence="2">
    <location>
        <begin position="398"/>
        <end position="551"/>
    </location>
</feature>
<dbReference type="EMBL" id="JAHHZF010000004">
    <property type="protein sequence ID" value="MBT9289850.1"/>
    <property type="molecule type" value="Genomic_DNA"/>
</dbReference>
<dbReference type="NCBIfam" id="NF009943">
    <property type="entry name" value="PRK13406.1"/>
    <property type="match status" value="1"/>
</dbReference>
<dbReference type="GO" id="GO:0016851">
    <property type="term" value="F:magnesium chelatase activity"/>
    <property type="evidence" value="ECO:0007669"/>
    <property type="project" value="UniProtKB-EC"/>
</dbReference>
<comment type="caution">
    <text evidence="3">The sequence shown here is derived from an EMBL/GenBank/DDBJ whole genome shotgun (WGS) entry which is preliminary data.</text>
</comment>